<dbReference type="HAMAP" id="MF_00612">
    <property type="entry name" value="UPF0225"/>
    <property type="match status" value="1"/>
</dbReference>
<dbReference type="EMBL" id="SPQZ01000002">
    <property type="protein sequence ID" value="TFV98805.1"/>
    <property type="molecule type" value="Genomic_DNA"/>
</dbReference>
<evidence type="ECO:0000313" key="5">
    <source>
        <dbReference type="Proteomes" id="UP000298127"/>
    </source>
</evidence>
<dbReference type="InterPro" id="IPR032710">
    <property type="entry name" value="NTF2-like_dom_sf"/>
</dbReference>
<evidence type="ECO:0000256" key="1">
    <source>
        <dbReference type="ARBA" id="ARBA00010839"/>
    </source>
</evidence>
<protein>
    <recommendedName>
        <fullName evidence="2">UPF0225 protein E4M00_04650</fullName>
    </recommendedName>
</protein>
<keyword evidence="5" id="KW-1185">Reference proteome</keyword>
<dbReference type="InterPro" id="IPR023006">
    <property type="entry name" value="YchJ-like"/>
</dbReference>
<sequence length="134" mass="14656">MTDAAFPVLSDDSRCPCLSGETYGSCCGRFHSGEALAPTAVQLMRSRYSAYVLGDVAYLLRTWHPSTRPADLELDPTVRWFRLEIAGTTGGGPFDTTGTVEFTARSKHGGVAHVQHENSTFVRERGAWLYVDAV</sequence>
<dbReference type="InterPro" id="IPR048469">
    <property type="entry name" value="YchJ-like_M"/>
</dbReference>
<comment type="similarity">
    <text evidence="1 2">Belongs to the UPF0225 family.</text>
</comment>
<organism evidence="4 5">
    <name type="scientific">Orlajensenia leifsoniae</name>
    <dbReference type="NCBI Taxonomy" id="2561933"/>
    <lineage>
        <taxon>Bacteria</taxon>
        <taxon>Bacillati</taxon>
        <taxon>Actinomycetota</taxon>
        <taxon>Actinomycetes</taxon>
        <taxon>Micrococcales</taxon>
        <taxon>Microbacteriaceae</taxon>
        <taxon>Orlajensenia</taxon>
    </lineage>
</organism>
<proteinExistence type="inferred from homology"/>
<comment type="caution">
    <text evidence="4">The sequence shown here is derived from an EMBL/GenBank/DDBJ whole genome shotgun (WGS) entry which is preliminary data.</text>
</comment>
<gene>
    <name evidence="4" type="ORF">E4M00_04650</name>
</gene>
<reference evidence="4 5" key="1">
    <citation type="journal article" date="2018" name="J. Microbiol.">
        <title>Leifsonia flava sp. nov., a novel actinobacterium isolated from the rhizosphere of Aquilegia viridiflora.</title>
        <authorList>
            <person name="Cai Y."/>
            <person name="Tao W.Z."/>
            <person name="Ma Y.J."/>
            <person name="Cheng J."/>
            <person name="Zhang M.Y."/>
            <person name="Zhang Y.X."/>
        </authorList>
    </citation>
    <scope>NUCLEOTIDE SEQUENCE [LARGE SCALE GENOMIC DNA]</scope>
    <source>
        <strain evidence="4 5">SYP-B2174</strain>
    </source>
</reference>
<evidence type="ECO:0000259" key="3">
    <source>
        <dbReference type="Pfam" id="PF17775"/>
    </source>
</evidence>
<dbReference type="InterPro" id="IPR004027">
    <property type="entry name" value="SEC_C_motif"/>
</dbReference>
<evidence type="ECO:0000313" key="4">
    <source>
        <dbReference type="EMBL" id="TFV98805.1"/>
    </source>
</evidence>
<name>A0A4Y9R5S4_9MICO</name>
<dbReference type="Proteomes" id="UP000298127">
    <property type="component" value="Unassembled WGS sequence"/>
</dbReference>
<dbReference type="Gene3D" id="3.10.450.50">
    <property type="match status" value="1"/>
</dbReference>
<dbReference type="RefSeq" id="WP_135119339.1">
    <property type="nucleotide sequence ID" value="NZ_SPQZ01000002.1"/>
</dbReference>
<dbReference type="AlphaFoldDB" id="A0A4Y9R5S4"/>
<feature type="domain" description="YchJ-like middle NTF2-like" evidence="3">
    <location>
        <begin position="39"/>
        <end position="133"/>
    </location>
</feature>
<evidence type="ECO:0000256" key="2">
    <source>
        <dbReference type="HAMAP-Rule" id="MF_00612"/>
    </source>
</evidence>
<dbReference type="Pfam" id="PF17775">
    <property type="entry name" value="YchJ_M-like"/>
    <property type="match status" value="1"/>
</dbReference>
<dbReference type="SUPFAM" id="SSF54427">
    <property type="entry name" value="NTF2-like"/>
    <property type="match status" value="1"/>
</dbReference>
<dbReference type="Pfam" id="PF02810">
    <property type="entry name" value="SEC-C"/>
    <property type="match status" value="1"/>
</dbReference>
<accession>A0A4Y9R5S4</accession>